<comment type="caution">
    <text evidence="1">The sequence shown here is derived from an EMBL/GenBank/DDBJ whole genome shotgun (WGS) entry which is preliminary data.</text>
</comment>
<evidence type="ECO:0000313" key="1">
    <source>
        <dbReference type="EMBL" id="KKP66438.1"/>
    </source>
</evidence>
<sequence length="215" mass="21996">MKKDIIKKVITISTISLFFVQSLYLILEPTYVIAASVNDSVVVTLTVDSGITITTPSDVTMAPSFGVAADSSIGSATWNVKTNHATGYSLAVKASASPALVSGANNFADYTEGTPTVPELWSVASGAKEFGYSAYGTDTSTATWGTSASCGSAGVPAAAQKYLGFETTDFTVATRAVVTATTGVDTTVCFAAQQNAVYAASGVYTATITATATEI</sequence>
<accession>A0A0G0BAG3</accession>
<proteinExistence type="predicted"/>
<dbReference type="PATRIC" id="fig|1618761.3.peg.377"/>
<organism evidence="1 2">
    <name type="scientific">Candidatus Nomurabacteria bacterium GW2011_GWE1_35_16</name>
    <dbReference type="NCBI Taxonomy" id="1618761"/>
    <lineage>
        <taxon>Bacteria</taxon>
        <taxon>Candidatus Nomuraibacteriota</taxon>
    </lineage>
</organism>
<dbReference type="EMBL" id="LBPY01000007">
    <property type="protein sequence ID" value="KKP66438.1"/>
    <property type="molecule type" value="Genomic_DNA"/>
</dbReference>
<protein>
    <submittedName>
        <fullName evidence="1">Uncharacterized protein</fullName>
    </submittedName>
</protein>
<gene>
    <name evidence="1" type="ORF">UR64_C0007G0007</name>
</gene>
<dbReference type="AlphaFoldDB" id="A0A0G0BAG3"/>
<reference evidence="1 2" key="1">
    <citation type="journal article" date="2015" name="Nature">
        <title>rRNA introns, odd ribosomes, and small enigmatic genomes across a large radiation of phyla.</title>
        <authorList>
            <person name="Brown C.T."/>
            <person name="Hug L.A."/>
            <person name="Thomas B.C."/>
            <person name="Sharon I."/>
            <person name="Castelle C.J."/>
            <person name="Singh A."/>
            <person name="Wilkins M.J."/>
            <person name="Williams K.H."/>
            <person name="Banfield J.F."/>
        </authorList>
    </citation>
    <scope>NUCLEOTIDE SEQUENCE [LARGE SCALE GENOMIC DNA]</scope>
</reference>
<name>A0A0G0BAG3_9BACT</name>
<dbReference type="Proteomes" id="UP000034952">
    <property type="component" value="Unassembled WGS sequence"/>
</dbReference>
<evidence type="ECO:0000313" key="2">
    <source>
        <dbReference type="Proteomes" id="UP000034952"/>
    </source>
</evidence>